<protein>
    <recommendedName>
        <fullName evidence="3">Ubiquitin-like domain-containing protein</fullName>
    </recommendedName>
</protein>
<gene>
    <name evidence="1" type="ORF">LTR97_009940</name>
</gene>
<dbReference type="AlphaFoldDB" id="A0AAN7VYN3"/>
<dbReference type="EMBL" id="JAVRQU010000017">
    <property type="protein sequence ID" value="KAK5693371.1"/>
    <property type="molecule type" value="Genomic_DNA"/>
</dbReference>
<name>A0AAN7VYN3_9PEZI</name>
<comment type="caution">
    <text evidence="1">The sequence shown here is derived from an EMBL/GenBank/DDBJ whole genome shotgun (WGS) entry which is preliminary data.</text>
</comment>
<evidence type="ECO:0000313" key="1">
    <source>
        <dbReference type="EMBL" id="KAK5693371.1"/>
    </source>
</evidence>
<dbReference type="Gene3D" id="3.10.20.90">
    <property type="entry name" value="Phosphatidylinositol 3-kinase Catalytic Subunit, Chain A, domain 1"/>
    <property type="match status" value="1"/>
</dbReference>
<evidence type="ECO:0000313" key="2">
    <source>
        <dbReference type="Proteomes" id="UP001310594"/>
    </source>
</evidence>
<organism evidence="1 2">
    <name type="scientific">Elasticomyces elasticus</name>
    <dbReference type="NCBI Taxonomy" id="574655"/>
    <lineage>
        <taxon>Eukaryota</taxon>
        <taxon>Fungi</taxon>
        <taxon>Dikarya</taxon>
        <taxon>Ascomycota</taxon>
        <taxon>Pezizomycotina</taxon>
        <taxon>Dothideomycetes</taxon>
        <taxon>Dothideomycetidae</taxon>
        <taxon>Mycosphaerellales</taxon>
        <taxon>Teratosphaeriaceae</taxon>
        <taxon>Elasticomyces</taxon>
    </lineage>
</organism>
<accession>A0AAN7VYN3</accession>
<reference evidence="1" key="1">
    <citation type="submission" date="2023-08" db="EMBL/GenBank/DDBJ databases">
        <title>Black Yeasts Isolated from many extreme environments.</title>
        <authorList>
            <person name="Coleine C."/>
            <person name="Stajich J.E."/>
            <person name="Selbmann L."/>
        </authorList>
    </citation>
    <scope>NUCLEOTIDE SEQUENCE</scope>
    <source>
        <strain evidence="1">CCFEE 5810</strain>
    </source>
</reference>
<dbReference type="SUPFAM" id="SSF54236">
    <property type="entry name" value="Ubiquitin-like"/>
    <property type="match status" value="1"/>
</dbReference>
<dbReference type="InterPro" id="IPR029071">
    <property type="entry name" value="Ubiquitin-like_domsf"/>
</dbReference>
<proteinExistence type="predicted"/>
<sequence length="427" mass="46483">MSALFNVCVPFEVVAAIQRGEGVEQALQNLSITQDLPTRMVTDIARGVVAQVNAMPYSVTLKSLNPSAPAFAPATAQDSTGFGGDIPSAPASPFTDPFVNDVKPIILTPDTPSLDGDEEIITFDIYDPTTDSSLSFRAQSDKTFDRIATAYAGRFNLHKSAFIFTFQHGGEITLYDGPVHMPTADPNTLASLGIDNGMVLTARRSAANMKVTFRDQMMKDTTLTFRPTSFFAYVANVYAGYGGLSSAQEYTFTVHGSTYDCGDHDQANFTLEDMDVSNGDVIMVKPKVDESYMITFTVRDAMNREEVFEMKNNTLVRSLESEYCDMADLRADSVQFEIDGCEVAGGLQYGGPTIEEAGIYEGAVITVQLRKPLPQERVFAEKDRGLHFAGGIGFNGSRRSPTPAESEYGGGWGRSTKAASVYDADRW</sequence>
<evidence type="ECO:0008006" key="3">
    <source>
        <dbReference type="Google" id="ProtNLM"/>
    </source>
</evidence>
<dbReference type="Proteomes" id="UP001310594">
    <property type="component" value="Unassembled WGS sequence"/>
</dbReference>